<dbReference type="PANTHER" id="PTHR47939">
    <property type="entry name" value="MEMBRANE-ASSOCIATED SALT-INDUCIBLE PROTEIN-LIKE"/>
    <property type="match status" value="1"/>
</dbReference>
<name>A0AAE0DV04_9ROSI</name>
<evidence type="ECO:0000256" key="2">
    <source>
        <dbReference type="ARBA" id="ARBA00022737"/>
    </source>
</evidence>
<evidence type="ECO:0000256" key="1">
    <source>
        <dbReference type="ARBA" id="ARBA00007626"/>
    </source>
</evidence>
<feature type="repeat" description="PPR" evidence="3">
    <location>
        <begin position="534"/>
        <end position="568"/>
    </location>
</feature>
<evidence type="ECO:0000313" key="4">
    <source>
        <dbReference type="EMBL" id="KAK3188307.1"/>
    </source>
</evidence>
<comment type="similarity">
    <text evidence="1">Belongs to the PPR family. P subfamily.</text>
</comment>
<feature type="repeat" description="PPR" evidence="3">
    <location>
        <begin position="360"/>
        <end position="394"/>
    </location>
</feature>
<dbReference type="InterPro" id="IPR050667">
    <property type="entry name" value="PPR-containing_protein"/>
</dbReference>
<dbReference type="InterPro" id="IPR011990">
    <property type="entry name" value="TPR-like_helical_dom_sf"/>
</dbReference>
<gene>
    <name evidence="4" type="ORF">Dsin_027868</name>
</gene>
<feature type="repeat" description="PPR" evidence="3">
    <location>
        <begin position="500"/>
        <end position="530"/>
    </location>
</feature>
<dbReference type="Pfam" id="PF01535">
    <property type="entry name" value="PPR"/>
    <property type="match status" value="3"/>
</dbReference>
<sequence>MFRHRTRHFIKHISTSTTTTKTTRASVNWRTQIEQSRLVHKISSILLQRHNWASLLNNLYLSSKLTPSLFLQILHKTQHNPQISLDFFNWTTTHLRFKPDLKSQCHVIQLTVGLGQTHLVKPILDSLVQTHSSTVLTSSMIQACKGRDFQIQSVASSFVLDFYSRKGLILDGLEVYKLIRVSGFVPSISACNVLLDVMCRENEIRLAWCLCGSMFRYGVLLDKFTWSYVSQILCKNGKFAAVLRLLGSGIYNSIMYNLVIDWYSKIGDFEAAFDRLNEMCDGRKLNTGFLTYSSILDGACKYKNVEVSDRIMDIMVKKGLLSNCSVSENDTMIQKLCDFGKTYAAEMIFERACDRKIRLQDDTYGGMLRALSKEGRAKEAIDIYRIILDRGVSVKDSSYYAFANVICKEDQSEEACEMLRDIVKRGYCPCATELSKFVAWQCSKHNWGKVEELLNAVLEQELLLDSFCCSSLMEHYCFCGMIDKAIVLHNKMEILRGSLDVETYNVLLVGLFKDERIEEAVRVFDYMKGLDLVSSKSFTIMISGLCRVKELRKAMKIHDEMLKMRHKPDDATYKRLISGFR</sequence>
<protein>
    <recommendedName>
        <fullName evidence="6">Pentatricopeptide repeat-containing protein</fullName>
    </recommendedName>
</protein>
<dbReference type="PROSITE" id="PS51375">
    <property type="entry name" value="PPR"/>
    <property type="match status" value="3"/>
</dbReference>
<comment type="caution">
    <text evidence="4">The sequence shown here is derived from an EMBL/GenBank/DDBJ whole genome shotgun (WGS) entry which is preliminary data.</text>
</comment>
<dbReference type="EMBL" id="JANJYJ010000009">
    <property type="protein sequence ID" value="KAK3188307.1"/>
    <property type="molecule type" value="Genomic_DNA"/>
</dbReference>
<organism evidence="4 5">
    <name type="scientific">Dipteronia sinensis</name>
    <dbReference type="NCBI Taxonomy" id="43782"/>
    <lineage>
        <taxon>Eukaryota</taxon>
        <taxon>Viridiplantae</taxon>
        <taxon>Streptophyta</taxon>
        <taxon>Embryophyta</taxon>
        <taxon>Tracheophyta</taxon>
        <taxon>Spermatophyta</taxon>
        <taxon>Magnoliopsida</taxon>
        <taxon>eudicotyledons</taxon>
        <taxon>Gunneridae</taxon>
        <taxon>Pentapetalae</taxon>
        <taxon>rosids</taxon>
        <taxon>malvids</taxon>
        <taxon>Sapindales</taxon>
        <taxon>Sapindaceae</taxon>
        <taxon>Hippocastanoideae</taxon>
        <taxon>Acereae</taxon>
        <taxon>Dipteronia</taxon>
    </lineage>
</organism>
<keyword evidence="2" id="KW-0677">Repeat</keyword>
<dbReference type="Pfam" id="PF13041">
    <property type="entry name" value="PPR_2"/>
    <property type="match status" value="3"/>
</dbReference>
<keyword evidence="5" id="KW-1185">Reference proteome</keyword>
<dbReference type="Gene3D" id="1.25.40.10">
    <property type="entry name" value="Tetratricopeptide repeat domain"/>
    <property type="match status" value="4"/>
</dbReference>
<dbReference type="PANTHER" id="PTHR47939:SF2">
    <property type="entry name" value="OS03G0782900 PROTEIN"/>
    <property type="match status" value="1"/>
</dbReference>
<evidence type="ECO:0008006" key="6">
    <source>
        <dbReference type="Google" id="ProtNLM"/>
    </source>
</evidence>
<evidence type="ECO:0000313" key="5">
    <source>
        <dbReference type="Proteomes" id="UP001281410"/>
    </source>
</evidence>
<reference evidence="4" key="1">
    <citation type="journal article" date="2023" name="Plant J.">
        <title>Genome sequences and population genomics provide insights into the demographic history, inbreeding, and mutation load of two 'living fossil' tree species of Dipteronia.</title>
        <authorList>
            <person name="Feng Y."/>
            <person name="Comes H.P."/>
            <person name="Chen J."/>
            <person name="Zhu S."/>
            <person name="Lu R."/>
            <person name="Zhang X."/>
            <person name="Li P."/>
            <person name="Qiu J."/>
            <person name="Olsen K.M."/>
            <person name="Qiu Y."/>
        </authorList>
    </citation>
    <scope>NUCLEOTIDE SEQUENCE</scope>
    <source>
        <strain evidence="4">NBL</strain>
    </source>
</reference>
<accession>A0AAE0DV04</accession>
<dbReference type="Pfam" id="PF12854">
    <property type="entry name" value="PPR_1"/>
    <property type="match status" value="1"/>
</dbReference>
<dbReference type="AlphaFoldDB" id="A0AAE0DV04"/>
<evidence type="ECO:0000256" key="3">
    <source>
        <dbReference type="PROSITE-ProRule" id="PRU00708"/>
    </source>
</evidence>
<dbReference type="Proteomes" id="UP001281410">
    <property type="component" value="Unassembled WGS sequence"/>
</dbReference>
<dbReference type="NCBIfam" id="TIGR00756">
    <property type="entry name" value="PPR"/>
    <property type="match status" value="4"/>
</dbReference>
<proteinExistence type="inferred from homology"/>
<dbReference type="InterPro" id="IPR002885">
    <property type="entry name" value="PPR_rpt"/>
</dbReference>